<dbReference type="SUPFAM" id="SSF161098">
    <property type="entry name" value="MetI-like"/>
    <property type="match status" value="1"/>
</dbReference>
<dbReference type="PANTHER" id="PTHR30193:SF37">
    <property type="entry name" value="INNER MEMBRANE ABC TRANSPORTER PERMEASE PROTEIN YCJO"/>
    <property type="match status" value="1"/>
</dbReference>
<keyword evidence="4 7" id="KW-0812">Transmembrane</keyword>
<feature type="transmembrane region" description="Helical" evidence="7">
    <location>
        <begin position="12"/>
        <end position="42"/>
    </location>
</feature>
<keyword evidence="10" id="KW-1185">Reference proteome</keyword>
<dbReference type="GO" id="GO:0005886">
    <property type="term" value="C:plasma membrane"/>
    <property type="evidence" value="ECO:0007669"/>
    <property type="project" value="UniProtKB-SubCell"/>
</dbReference>
<dbReference type="EMBL" id="LM995447">
    <property type="protein sequence ID" value="CDZ25122.1"/>
    <property type="molecule type" value="Genomic_DNA"/>
</dbReference>
<dbReference type="Pfam" id="PF00528">
    <property type="entry name" value="BPD_transp_1"/>
    <property type="match status" value="1"/>
</dbReference>
<dbReference type="OrthoDB" id="9788108at2"/>
<dbReference type="PATRIC" id="fig|29343.3.peg.2154"/>
<dbReference type="CDD" id="cd06261">
    <property type="entry name" value="TM_PBP2"/>
    <property type="match status" value="1"/>
</dbReference>
<keyword evidence="5 7" id="KW-1133">Transmembrane helix</keyword>
<feature type="transmembrane region" description="Helical" evidence="7">
    <location>
        <begin position="112"/>
        <end position="132"/>
    </location>
</feature>
<keyword evidence="2 7" id="KW-0813">Transport</keyword>
<evidence type="ECO:0000256" key="3">
    <source>
        <dbReference type="ARBA" id="ARBA00022475"/>
    </source>
</evidence>
<feature type="domain" description="ABC transmembrane type-1" evidence="8">
    <location>
        <begin position="74"/>
        <end position="286"/>
    </location>
</feature>
<evidence type="ECO:0000256" key="4">
    <source>
        <dbReference type="ARBA" id="ARBA00022692"/>
    </source>
</evidence>
<feature type="transmembrane region" description="Helical" evidence="7">
    <location>
        <begin position="159"/>
        <end position="184"/>
    </location>
</feature>
<evidence type="ECO:0000256" key="2">
    <source>
        <dbReference type="ARBA" id="ARBA00022448"/>
    </source>
</evidence>
<dbReference type="InterPro" id="IPR000515">
    <property type="entry name" value="MetI-like"/>
</dbReference>
<protein>
    <submittedName>
        <fullName evidence="9">ABC transporter inner membrane protein</fullName>
    </submittedName>
</protein>
<comment type="similarity">
    <text evidence="7">Belongs to the binding-protein-dependent transport system permease family.</text>
</comment>
<accession>A0A078KRI5</accession>
<dbReference type="Gene3D" id="1.10.3720.10">
    <property type="entry name" value="MetI-like"/>
    <property type="match status" value="1"/>
</dbReference>
<organism evidence="9 10">
    <name type="scientific">[Clostridium] cellulosi</name>
    <dbReference type="NCBI Taxonomy" id="29343"/>
    <lineage>
        <taxon>Bacteria</taxon>
        <taxon>Bacillati</taxon>
        <taxon>Bacillota</taxon>
        <taxon>Clostridia</taxon>
        <taxon>Eubacteriales</taxon>
        <taxon>Oscillospiraceae</taxon>
        <taxon>Oscillospiraceae incertae sedis</taxon>
    </lineage>
</organism>
<evidence type="ECO:0000259" key="8">
    <source>
        <dbReference type="PROSITE" id="PS50928"/>
    </source>
</evidence>
<name>A0A078KRI5_9FIRM</name>
<keyword evidence="3" id="KW-1003">Cell membrane</keyword>
<feature type="transmembrane region" description="Helical" evidence="7">
    <location>
        <begin position="205"/>
        <end position="227"/>
    </location>
</feature>
<evidence type="ECO:0000256" key="7">
    <source>
        <dbReference type="RuleBase" id="RU363032"/>
    </source>
</evidence>
<dbReference type="PANTHER" id="PTHR30193">
    <property type="entry name" value="ABC TRANSPORTER PERMEASE PROTEIN"/>
    <property type="match status" value="1"/>
</dbReference>
<comment type="subcellular location">
    <subcellularLocation>
        <location evidence="1 7">Cell membrane</location>
        <topology evidence="1 7">Multi-pass membrane protein</topology>
    </subcellularLocation>
</comment>
<dbReference type="InterPro" id="IPR051393">
    <property type="entry name" value="ABC_transporter_permease"/>
</dbReference>
<dbReference type="GO" id="GO:0055085">
    <property type="term" value="P:transmembrane transport"/>
    <property type="evidence" value="ECO:0007669"/>
    <property type="project" value="InterPro"/>
</dbReference>
<dbReference type="PROSITE" id="PS50928">
    <property type="entry name" value="ABC_TM1"/>
    <property type="match status" value="1"/>
</dbReference>
<dbReference type="KEGG" id="ccel:CCDG5_2030"/>
<dbReference type="Proteomes" id="UP000032431">
    <property type="component" value="Chromosome I"/>
</dbReference>
<reference evidence="10" key="1">
    <citation type="submission" date="2014-07" db="EMBL/GenBank/DDBJ databases">
        <authorList>
            <person name="Wibberg D."/>
        </authorList>
    </citation>
    <scope>NUCLEOTIDE SEQUENCE [LARGE SCALE GENOMIC DNA]</scope>
    <source>
        <strain evidence="10">DG5</strain>
    </source>
</reference>
<gene>
    <name evidence="9" type="ORF">CCDG5_2030</name>
</gene>
<dbReference type="STRING" id="29343.CCDG5_2030"/>
<evidence type="ECO:0000256" key="5">
    <source>
        <dbReference type="ARBA" id="ARBA00022989"/>
    </source>
</evidence>
<feature type="transmembrane region" description="Helical" evidence="7">
    <location>
        <begin position="272"/>
        <end position="290"/>
    </location>
</feature>
<dbReference type="HOGENOM" id="CLU_016047_0_0_9"/>
<feature type="transmembrane region" description="Helical" evidence="7">
    <location>
        <begin position="78"/>
        <end position="100"/>
    </location>
</feature>
<evidence type="ECO:0000313" key="9">
    <source>
        <dbReference type="EMBL" id="CDZ25122.1"/>
    </source>
</evidence>
<evidence type="ECO:0000256" key="1">
    <source>
        <dbReference type="ARBA" id="ARBA00004651"/>
    </source>
</evidence>
<dbReference type="InterPro" id="IPR035906">
    <property type="entry name" value="MetI-like_sf"/>
</dbReference>
<evidence type="ECO:0000313" key="10">
    <source>
        <dbReference type="Proteomes" id="UP000032431"/>
    </source>
</evidence>
<dbReference type="AlphaFoldDB" id="A0A078KRI5"/>
<keyword evidence="6 7" id="KW-0472">Membrane</keyword>
<proteinExistence type="inferred from homology"/>
<evidence type="ECO:0000256" key="6">
    <source>
        <dbReference type="ARBA" id="ARBA00023136"/>
    </source>
</evidence>
<sequence>MNQARRKKVSHALEFLGFTMPAVIAILLFVGIPFFMCIFYSLRKWNGIQRKSTFIGLQNYIRAFTNDSTFIKAIGYTLLYALLTVILINIIALLLSAILEQSNLWGKGFFRAAFYIPNIISLIIIGFIWKFIFGRAFEAIHQATGIRAFGWSWLGQPKLAVISTVLVTVWQALGFYILIYIAGLQSVPDDVLEAATIDGAGKVRRFFSVVLPLIVPSITVCTFYSIANSLKMFELIFTLTGGGPGDATTSVALDIYNTAFNSNQYGYGSAKSVILFVMVAFITILQVTLFKKKEIEA</sequence>